<evidence type="ECO:0000313" key="2">
    <source>
        <dbReference type="Proteomes" id="UP000887116"/>
    </source>
</evidence>
<gene>
    <name evidence="1" type="ORF">TNCT_684681</name>
</gene>
<dbReference type="EMBL" id="BMAO01013332">
    <property type="protein sequence ID" value="GFQ88063.1"/>
    <property type="molecule type" value="Genomic_DNA"/>
</dbReference>
<dbReference type="Proteomes" id="UP000887116">
    <property type="component" value="Unassembled WGS sequence"/>
</dbReference>
<proteinExistence type="predicted"/>
<sequence>GASTVEESKSLKNNLKERCSILQQINKTHSKEEASFQILKLNFFPIKFFLKKRTFNRYCIQ</sequence>
<keyword evidence="2" id="KW-1185">Reference proteome</keyword>
<name>A0A8X6GRF1_TRICU</name>
<comment type="caution">
    <text evidence="1">The sequence shown here is derived from an EMBL/GenBank/DDBJ whole genome shotgun (WGS) entry which is preliminary data.</text>
</comment>
<dbReference type="AlphaFoldDB" id="A0A8X6GRF1"/>
<feature type="non-terminal residue" evidence="1">
    <location>
        <position position="1"/>
    </location>
</feature>
<organism evidence="1 2">
    <name type="scientific">Trichonephila clavata</name>
    <name type="common">Joro spider</name>
    <name type="synonym">Nephila clavata</name>
    <dbReference type="NCBI Taxonomy" id="2740835"/>
    <lineage>
        <taxon>Eukaryota</taxon>
        <taxon>Metazoa</taxon>
        <taxon>Ecdysozoa</taxon>
        <taxon>Arthropoda</taxon>
        <taxon>Chelicerata</taxon>
        <taxon>Arachnida</taxon>
        <taxon>Araneae</taxon>
        <taxon>Araneomorphae</taxon>
        <taxon>Entelegynae</taxon>
        <taxon>Araneoidea</taxon>
        <taxon>Nephilidae</taxon>
        <taxon>Trichonephila</taxon>
    </lineage>
</organism>
<evidence type="ECO:0000313" key="1">
    <source>
        <dbReference type="EMBL" id="GFQ88063.1"/>
    </source>
</evidence>
<reference evidence="1" key="1">
    <citation type="submission" date="2020-07" db="EMBL/GenBank/DDBJ databases">
        <title>Multicomponent nature underlies the extraordinary mechanical properties of spider dragline silk.</title>
        <authorList>
            <person name="Kono N."/>
            <person name="Nakamura H."/>
            <person name="Mori M."/>
            <person name="Yoshida Y."/>
            <person name="Ohtoshi R."/>
            <person name="Malay A.D."/>
            <person name="Moran D.A.P."/>
            <person name="Tomita M."/>
            <person name="Numata K."/>
            <person name="Arakawa K."/>
        </authorList>
    </citation>
    <scope>NUCLEOTIDE SEQUENCE</scope>
</reference>
<accession>A0A8X6GRF1</accession>
<protein>
    <submittedName>
        <fullName evidence="1">Uncharacterized protein</fullName>
    </submittedName>
</protein>